<dbReference type="FunFam" id="3.20.20.70:FF:000075">
    <property type="entry name" value="Tryptophan biosynthesis protein TRP1"/>
    <property type="match status" value="1"/>
</dbReference>
<dbReference type="PANTHER" id="PTHR42894:SF1">
    <property type="entry name" value="N-(5'-PHOSPHORIBOSYL)ANTHRANILATE ISOMERASE"/>
    <property type="match status" value="1"/>
</dbReference>
<proteinExistence type="inferred from homology"/>
<keyword evidence="6 10" id="KW-0028">Amino-acid biosynthesis</keyword>
<organism evidence="12">
    <name type="scientific">Paraconexibacter sp. AEG42_29</name>
    <dbReference type="NCBI Taxonomy" id="2997339"/>
    <lineage>
        <taxon>Bacteria</taxon>
        <taxon>Bacillati</taxon>
        <taxon>Actinomycetota</taxon>
        <taxon>Thermoleophilia</taxon>
        <taxon>Solirubrobacterales</taxon>
        <taxon>Paraconexibacteraceae</taxon>
        <taxon>Paraconexibacter</taxon>
    </lineage>
</organism>
<keyword evidence="7 10" id="KW-0822">Tryptophan biosynthesis</keyword>
<evidence type="ECO:0000313" key="12">
    <source>
        <dbReference type="EMBL" id="XAY06336.1"/>
    </source>
</evidence>
<protein>
    <recommendedName>
        <fullName evidence="5 10">N-(5'-phosphoribosyl)anthranilate isomerase</fullName>
        <shortName evidence="10">PRAI</shortName>
        <ecNumber evidence="4 10">5.3.1.24</ecNumber>
    </recommendedName>
</protein>
<dbReference type="CDD" id="cd00405">
    <property type="entry name" value="PRAI"/>
    <property type="match status" value="1"/>
</dbReference>
<dbReference type="GO" id="GO:0004640">
    <property type="term" value="F:phosphoribosylanthranilate isomerase activity"/>
    <property type="evidence" value="ECO:0007669"/>
    <property type="project" value="UniProtKB-UniRule"/>
</dbReference>
<dbReference type="GO" id="GO:0000162">
    <property type="term" value="P:L-tryptophan biosynthetic process"/>
    <property type="evidence" value="ECO:0007669"/>
    <property type="project" value="UniProtKB-UniRule"/>
</dbReference>
<evidence type="ECO:0000259" key="11">
    <source>
        <dbReference type="Pfam" id="PF00697"/>
    </source>
</evidence>
<accession>A0AAU7AXF0</accession>
<evidence type="ECO:0000256" key="10">
    <source>
        <dbReference type="HAMAP-Rule" id="MF_00135"/>
    </source>
</evidence>
<dbReference type="RefSeq" id="WP_354697570.1">
    <property type="nucleotide sequence ID" value="NZ_CP114014.1"/>
</dbReference>
<reference evidence="12" key="1">
    <citation type="submission" date="2022-12" db="EMBL/GenBank/DDBJ databases">
        <title>Paraconexibacter alkalitolerans sp. nov. and Baekduia alba sp. nov., isolated from soil and emended description of the genera Paraconexibacter (Chun et al., 2020) and Baekduia (An et al., 2020).</title>
        <authorList>
            <person name="Vieira S."/>
            <person name="Huber K.J."/>
            <person name="Geppert A."/>
            <person name="Wolf J."/>
            <person name="Neumann-Schaal M."/>
            <person name="Muesken M."/>
            <person name="Overmann J."/>
        </authorList>
    </citation>
    <scope>NUCLEOTIDE SEQUENCE</scope>
    <source>
        <strain evidence="12">AEG42_29</strain>
    </source>
</reference>
<dbReference type="EC" id="5.3.1.24" evidence="4 10"/>
<dbReference type="InterPro" id="IPR011060">
    <property type="entry name" value="RibuloseP-bd_barrel"/>
</dbReference>
<keyword evidence="9 10" id="KW-0413">Isomerase</keyword>
<dbReference type="InterPro" id="IPR001240">
    <property type="entry name" value="PRAI_dom"/>
</dbReference>
<name>A0AAU7AXF0_9ACTN</name>
<dbReference type="InterPro" id="IPR013785">
    <property type="entry name" value="Aldolase_TIM"/>
</dbReference>
<dbReference type="Gene3D" id="3.20.20.70">
    <property type="entry name" value="Aldolase class I"/>
    <property type="match status" value="1"/>
</dbReference>
<dbReference type="EMBL" id="CP114014">
    <property type="protein sequence ID" value="XAY06336.1"/>
    <property type="molecule type" value="Genomic_DNA"/>
</dbReference>
<dbReference type="InterPro" id="IPR044643">
    <property type="entry name" value="TrpF_fam"/>
</dbReference>
<evidence type="ECO:0000256" key="3">
    <source>
        <dbReference type="ARBA" id="ARBA00007571"/>
    </source>
</evidence>
<evidence type="ECO:0000256" key="8">
    <source>
        <dbReference type="ARBA" id="ARBA00023141"/>
    </source>
</evidence>
<keyword evidence="8 10" id="KW-0057">Aromatic amino acid biosynthesis</keyword>
<gene>
    <name evidence="10 12" type="primary">trpF</name>
    <name evidence="12" type="ORF">DSM112329_03205</name>
</gene>
<evidence type="ECO:0000256" key="5">
    <source>
        <dbReference type="ARBA" id="ARBA00022272"/>
    </source>
</evidence>
<evidence type="ECO:0000256" key="2">
    <source>
        <dbReference type="ARBA" id="ARBA00004664"/>
    </source>
</evidence>
<evidence type="ECO:0000256" key="1">
    <source>
        <dbReference type="ARBA" id="ARBA00001164"/>
    </source>
</evidence>
<evidence type="ECO:0000256" key="9">
    <source>
        <dbReference type="ARBA" id="ARBA00023235"/>
    </source>
</evidence>
<feature type="domain" description="N-(5'phosphoribosyl) anthranilate isomerase (PRAI)" evidence="11">
    <location>
        <begin position="5"/>
        <end position="203"/>
    </location>
</feature>
<dbReference type="HAMAP" id="MF_00135">
    <property type="entry name" value="PRAI"/>
    <property type="match status" value="1"/>
</dbReference>
<comment type="similarity">
    <text evidence="3 10">Belongs to the TrpF family.</text>
</comment>
<dbReference type="AlphaFoldDB" id="A0AAU7AXF0"/>
<dbReference type="NCBIfam" id="NF002298">
    <property type="entry name" value="PRK01222.1-4"/>
    <property type="match status" value="1"/>
</dbReference>
<dbReference type="KEGG" id="parq:DSM112329_03205"/>
<dbReference type="SUPFAM" id="SSF51366">
    <property type="entry name" value="Ribulose-phoshate binding barrel"/>
    <property type="match status" value="1"/>
</dbReference>
<dbReference type="PANTHER" id="PTHR42894">
    <property type="entry name" value="N-(5'-PHOSPHORIBOSYL)ANTHRANILATE ISOMERASE"/>
    <property type="match status" value="1"/>
</dbReference>
<dbReference type="Pfam" id="PF00697">
    <property type="entry name" value="PRAI"/>
    <property type="match status" value="1"/>
</dbReference>
<sequence>MGTRIKICGLTSVEDATLAVQAGAWALGMVLWEPSSRACTLEAAQEIAATHRRSAEIVGVFVNATLDEVVRTVDVAQLSMVQLHGDEGPSFCTEVGRRTGVKVIKAARVGARWDIQDMERYRVDLHLLDTRVEGKVGGTGETFDWSLTKERMTRIPLILSGGLDAGNVAEAIDVVRPFAVDVASGTEASPGVKDPEKITAFVEAAKAADDQLAAAAAAEEEIAS</sequence>
<comment type="pathway">
    <text evidence="2 10">Amino-acid biosynthesis; L-tryptophan biosynthesis; L-tryptophan from chorismate: step 3/5.</text>
</comment>
<comment type="catalytic activity">
    <reaction evidence="1 10">
        <text>N-(5-phospho-beta-D-ribosyl)anthranilate = 1-(2-carboxyphenylamino)-1-deoxy-D-ribulose 5-phosphate</text>
        <dbReference type="Rhea" id="RHEA:21540"/>
        <dbReference type="ChEBI" id="CHEBI:18277"/>
        <dbReference type="ChEBI" id="CHEBI:58613"/>
        <dbReference type="EC" id="5.3.1.24"/>
    </reaction>
</comment>
<evidence type="ECO:0000256" key="6">
    <source>
        <dbReference type="ARBA" id="ARBA00022605"/>
    </source>
</evidence>
<evidence type="ECO:0000256" key="7">
    <source>
        <dbReference type="ARBA" id="ARBA00022822"/>
    </source>
</evidence>
<evidence type="ECO:0000256" key="4">
    <source>
        <dbReference type="ARBA" id="ARBA00012572"/>
    </source>
</evidence>